<evidence type="ECO:0008006" key="7">
    <source>
        <dbReference type="Google" id="ProtNLM"/>
    </source>
</evidence>
<sequence length="1042" mass="119477">MAASAVQEILPPPLDSTSEPPPLFDGTTRLYTNYQCPFAQRVWIVRNYKGLQDEIKLVPIDLQNRPAWYKEKVYPENKVPALEHNGKIIGESLDLVKYIDANFKGPALLPDDPAKQKFAEELLAYSDTFLKNVFTSFKGDPVKQAGAEFDYLETALHKFDDGPFFLGQFSQVDVAYVPFVERFQIFLQEQWKYDITSGRPKLAAWIEEINKIDAYKTTKGDPEYLVAFYRERFLRKIDMGCGIEILVKYVVVLVEDTYGFTVRPQHLHRYREYVNIYKEEEEERLQKWKIFLEQQAEPTSDPHSQEDNTKPVVSSVTEQPSELPQPVSGEGADSTEQSKPGFLEDTAEHTKPLEEVSGEGDLSSENKPISDTQQEGVHTKEAPITRHGKSREVRTWAEISPFLSSVEHMMGVRVKKRKNMKSEKRIPIHSDLPSIDEAKPSKEESDDDDIFYDNEIIDDGEDASAQKSKASDKLSPEPFFPLKDELEFLVRGGVPKDLRGEVWQAFVGVRIRRVEKYYQDLLASEIDASDSKEHEHNGKRFDMPEKWKKQIEKDLPRTFPGHPALNENGRNSLRRVLLAYARHNPSVGYCQAMNFFAGLLLLMMPEENAFWTLVGIIDDYFEDYFSQEMIESQVDQLVFEDLMRERFPKLVNHLDYLGVQVAWISGPWFLSIFVNMLPWESVLRVWDVLLFEGNRVMLFRTALALMDLYGPAVVTTKDAGDAITLLQTLAGSTFDSSQLVLTACMGFLTITENRLQELREKHRPAIIAAVEERAKGSRVFKDPKGLATKLYSFKHDPESIIKESKTESGTSDKIAVGEKADLESQPPKVEEFLKGITIDSEVDSLPDLQAQVVWLKVELCSLLEEKRSAVLRAEELEAALMEMVQQDNRRELSARVEQLEQEVSELRQALADKKEGENALLQVLLKVEQEQRITEDARLFAEQDAAAQRYAVRVLEEKYEKGMASLAQMEKRAVMAESMLEATLQYESGQSKALSSPRENRVMLWKLMKANIKIRNLTRATLMDEQMAIKYKKWRFQYRKEV</sequence>
<dbReference type="InterPro" id="IPR044629">
    <property type="entry name" value="GSTL1/2/3"/>
</dbReference>
<dbReference type="InterPro" id="IPR036249">
    <property type="entry name" value="Thioredoxin-like_sf"/>
</dbReference>
<dbReference type="InterPro" id="IPR004045">
    <property type="entry name" value="Glutathione_S-Trfase_N"/>
</dbReference>
<feature type="domain" description="GST N-terminal" evidence="4">
    <location>
        <begin position="26"/>
        <end position="107"/>
    </location>
</feature>
<dbReference type="PANTHER" id="PTHR44328:SF18">
    <property type="entry name" value="GLUTATHIONE S-TRANSFERASE L3-LIKE ISOFORM X1"/>
    <property type="match status" value="1"/>
</dbReference>
<evidence type="ECO:0000313" key="6">
    <source>
        <dbReference type="Proteomes" id="UP001291926"/>
    </source>
</evidence>
<protein>
    <recommendedName>
        <fullName evidence="7">Rab-GAP TBC domain-containing protein</fullName>
    </recommendedName>
</protein>
<dbReference type="Gene3D" id="1.20.1050.10">
    <property type="match status" value="1"/>
</dbReference>
<gene>
    <name evidence="5" type="ORF">RD792_014097</name>
</gene>
<dbReference type="Gene3D" id="3.40.30.10">
    <property type="entry name" value="Glutaredoxin"/>
    <property type="match status" value="1"/>
</dbReference>
<dbReference type="Gene3D" id="1.10.8.270">
    <property type="entry name" value="putative rabgap domain of human tbc1 domain family member 14 like domains"/>
    <property type="match status" value="1"/>
</dbReference>
<dbReference type="Pfam" id="PF13410">
    <property type="entry name" value="GST_C_2"/>
    <property type="match status" value="1"/>
</dbReference>
<dbReference type="CDD" id="cd03203">
    <property type="entry name" value="GST_C_Lambda"/>
    <property type="match status" value="1"/>
</dbReference>
<keyword evidence="6" id="KW-1185">Reference proteome</keyword>
<dbReference type="Pfam" id="PF13417">
    <property type="entry name" value="GST_N_3"/>
    <property type="match status" value="1"/>
</dbReference>
<reference evidence="5 6" key="1">
    <citation type="journal article" date="2023" name="bioRxiv">
        <title>Genome report: Whole genome sequence and annotation of Penstemon davidsonii.</title>
        <authorList>
            <person name="Ostevik K.L."/>
            <person name="Alabady M."/>
            <person name="Zhang M."/>
            <person name="Rausher M.D."/>
        </authorList>
    </citation>
    <scope>NUCLEOTIDE SEQUENCE [LARGE SCALE GENOMIC DNA]</scope>
    <source>
        <strain evidence="5">DNT005</strain>
        <tissue evidence="5">Whole leaf</tissue>
    </source>
</reference>
<dbReference type="SUPFAM" id="SSF47616">
    <property type="entry name" value="GST C-terminal domain-like"/>
    <property type="match status" value="1"/>
</dbReference>
<dbReference type="InterPro" id="IPR035969">
    <property type="entry name" value="Rab-GAP_TBC_sf"/>
</dbReference>
<dbReference type="SFLD" id="SFLDS00019">
    <property type="entry name" value="Glutathione_Transferase_(cytos"/>
    <property type="match status" value="1"/>
</dbReference>
<organism evidence="5 6">
    <name type="scientific">Penstemon davidsonii</name>
    <dbReference type="NCBI Taxonomy" id="160366"/>
    <lineage>
        <taxon>Eukaryota</taxon>
        <taxon>Viridiplantae</taxon>
        <taxon>Streptophyta</taxon>
        <taxon>Embryophyta</taxon>
        <taxon>Tracheophyta</taxon>
        <taxon>Spermatophyta</taxon>
        <taxon>Magnoliopsida</taxon>
        <taxon>eudicotyledons</taxon>
        <taxon>Gunneridae</taxon>
        <taxon>Pentapetalae</taxon>
        <taxon>asterids</taxon>
        <taxon>lamiids</taxon>
        <taxon>Lamiales</taxon>
        <taxon>Plantaginaceae</taxon>
        <taxon>Cheloneae</taxon>
        <taxon>Penstemon</taxon>
    </lineage>
</organism>
<dbReference type="SFLD" id="SFLDG00358">
    <property type="entry name" value="Main_(cytGST)"/>
    <property type="match status" value="1"/>
</dbReference>
<dbReference type="InterPro" id="IPR036282">
    <property type="entry name" value="Glutathione-S-Trfase_C_sf"/>
</dbReference>
<dbReference type="InterPro" id="IPR000195">
    <property type="entry name" value="Rab-GAP-TBC_dom"/>
</dbReference>
<feature type="compositionally biased region" description="Polar residues" evidence="2">
    <location>
        <begin position="363"/>
        <end position="376"/>
    </location>
</feature>
<dbReference type="PROSITE" id="PS50404">
    <property type="entry name" value="GST_NTER"/>
    <property type="match status" value="1"/>
</dbReference>
<dbReference type="Proteomes" id="UP001291926">
    <property type="component" value="Unassembled WGS sequence"/>
</dbReference>
<dbReference type="SUPFAM" id="SSF47923">
    <property type="entry name" value="Ypt/Rab-GAP domain of gyp1p"/>
    <property type="match status" value="2"/>
</dbReference>
<dbReference type="InterPro" id="IPR040079">
    <property type="entry name" value="Glutathione_S-Trfase"/>
</dbReference>
<dbReference type="Pfam" id="PF00566">
    <property type="entry name" value="RabGAP-TBC"/>
    <property type="match status" value="1"/>
</dbReference>
<evidence type="ECO:0000259" key="4">
    <source>
        <dbReference type="PROSITE" id="PS50404"/>
    </source>
</evidence>
<dbReference type="SUPFAM" id="SSF52833">
    <property type="entry name" value="Thioredoxin-like"/>
    <property type="match status" value="1"/>
</dbReference>
<evidence type="ECO:0000256" key="1">
    <source>
        <dbReference type="SAM" id="Coils"/>
    </source>
</evidence>
<feature type="compositionally biased region" description="Polar residues" evidence="2">
    <location>
        <begin position="311"/>
        <end position="322"/>
    </location>
</feature>
<evidence type="ECO:0000259" key="3">
    <source>
        <dbReference type="PROSITE" id="PS50086"/>
    </source>
</evidence>
<feature type="compositionally biased region" description="Pro residues" evidence="2">
    <location>
        <begin position="10"/>
        <end position="21"/>
    </location>
</feature>
<name>A0ABR0CNC6_9LAMI</name>
<feature type="region of interest" description="Disordered" evidence="2">
    <location>
        <begin position="415"/>
        <end position="449"/>
    </location>
</feature>
<accession>A0ABR0CNC6</accession>
<comment type="caution">
    <text evidence="5">The sequence shown here is derived from an EMBL/GenBank/DDBJ whole genome shotgun (WGS) entry which is preliminary data.</text>
</comment>
<dbReference type="PANTHER" id="PTHR44328">
    <property type="entry name" value="GLUTATHIONE S-TRANSFERASE L1"/>
    <property type="match status" value="1"/>
</dbReference>
<evidence type="ECO:0000256" key="2">
    <source>
        <dbReference type="SAM" id="MobiDB-lite"/>
    </source>
</evidence>
<feature type="region of interest" description="Disordered" evidence="2">
    <location>
        <begin position="295"/>
        <end position="391"/>
    </location>
</feature>
<feature type="domain" description="Rab-GAP TBC" evidence="3">
    <location>
        <begin position="493"/>
        <end position="693"/>
    </location>
</feature>
<dbReference type="EMBL" id="JAYDYQ010002687">
    <property type="protein sequence ID" value="KAK4478608.1"/>
    <property type="molecule type" value="Genomic_DNA"/>
</dbReference>
<proteinExistence type="predicted"/>
<feature type="compositionally biased region" description="Basic and acidic residues" evidence="2">
    <location>
        <begin position="377"/>
        <end position="391"/>
    </location>
</feature>
<evidence type="ECO:0000313" key="5">
    <source>
        <dbReference type="EMBL" id="KAK4478608.1"/>
    </source>
</evidence>
<dbReference type="SMART" id="SM00164">
    <property type="entry name" value="TBC"/>
    <property type="match status" value="1"/>
</dbReference>
<keyword evidence="1" id="KW-0175">Coiled coil</keyword>
<dbReference type="Gene3D" id="1.10.472.80">
    <property type="entry name" value="Ypt/Rab-GAP domain of gyp1p, domain 3"/>
    <property type="match status" value="1"/>
</dbReference>
<dbReference type="PROSITE" id="PS50086">
    <property type="entry name" value="TBC_RABGAP"/>
    <property type="match status" value="1"/>
</dbReference>
<feature type="coiled-coil region" evidence="1">
    <location>
        <begin position="866"/>
        <end position="919"/>
    </location>
</feature>
<feature type="region of interest" description="Disordered" evidence="2">
    <location>
        <begin position="1"/>
        <end position="21"/>
    </location>
</feature>